<dbReference type="AlphaFoldDB" id="A0AAQ3XCG6"/>
<feature type="non-terminal residue" evidence="3">
    <location>
        <position position="1"/>
    </location>
</feature>
<comment type="function">
    <text evidence="1">Putative transcription activator involved in regulating light control of development.</text>
</comment>
<evidence type="ECO:0000313" key="3">
    <source>
        <dbReference type="EMBL" id="WVZ91302.1"/>
    </source>
</evidence>
<dbReference type="GO" id="GO:0005634">
    <property type="term" value="C:nucleus"/>
    <property type="evidence" value="ECO:0007669"/>
    <property type="project" value="UniProtKB-SubCell"/>
</dbReference>
<keyword evidence="1" id="KW-0863">Zinc-finger</keyword>
<keyword evidence="4" id="KW-1185">Reference proteome</keyword>
<sequence length="279" mass="32932">IATEQRADDIKKTLEIFRKLRSEDPEFIFSVDLDEDGQIKTLIWVDGRSRINYSCFGDVVTFDTTYTTNLYKMPFGLFVGVNHHFQTTFFGGVLMRDEKAESFAWVFKEFVGLMGGVPPKTILTDQCRAMEVAIQETMKDTNHLWCRWHVFKDARLELGPIYRKNSAFRDEFHEFISEMYTIDEFEGAWKDLLERYGLEKHHFLVKAYDKRHKWAKAYNKGKFCARMVSTQRSESANHMLKTVVPRDSSMNRFVENLSRFFHTRYTEEVAAEHETKHLL</sequence>
<name>A0AAQ3XCG6_PASNO</name>
<dbReference type="InterPro" id="IPR018289">
    <property type="entry name" value="MULE_transposase_dom"/>
</dbReference>
<dbReference type="InterPro" id="IPR031052">
    <property type="entry name" value="FHY3/FAR1"/>
</dbReference>
<dbReference type="Proteomes" id="UP001341281">
    <property type="component" value="Chromosome 08"/>
</dbReference>
<keyword evidence="1" id="KW-0479">Metal-binding</keyword>
<dbReference type="Pfam" id="PF10551">
    <property type="entry name" value="MULE"/>
    <property type="match status" value="1"/>
</dbReference>
<protein>
    <recommendedName>
        <fullName evidence="1">Protein FAR1-RELATED SEQUENCE</fullName>
    </recommendedName>
</protein>
<evidence type="ECO:0000259" key="2">
    <source>
        <dbReference type="Pfam" id="PF10551"/>
    </source>
</evidence>
<keyword evidence="1" id="KW-0862">Zinc</keyword>
<proteinExistence type="inferred from homology"/>
<dbReference type="GO" id="GO:0006355">
    <property type="term" value="P:regulation of DNA-templated transcription"/>
    <property type="evidence" value="ECO:0007669"/>
    <property type="project" value="UniProtKB-UniRule"/>
</dbReference>
<keyword evidence="1" id="KW-0539">Nucleus</keyword>
<accession>A0AAQ3XCG6</accession>
<comment type="subcellular location">
    <subcellularLocation>
        <location evidence="1">Nucleus</location>
    </subcellularLocation>
</comment>
<evidence type="ECO:0000256" key="1">
    <source>
        <dbReference type="RuleBase" id="RU367018"/>
    </source>
</evidence>
<reference evidence="3 4" key="1">
    <citation type="submission" date="2024-02" db="EMBL/GenBank/DDBJ databases">
        <title>High-quality chromosome-scale genome assembly of Pensacola bahiagrass (Paspalum notatum Flugge var. saurae).</title>
        <authorList>
            <person name="Vega J.M."/>
            <person name="Podio M."/>
            <person name="Orjuela J."/>
            <person name="Siena L.A."/>
            <person name="Pessino S.C."/>
            <person name="Combes M.C."/>
            <person name="Mariac C."/>
            <person name="Albertini E."/>
            <person name="Pupilli F."/>
            <person name="Ortiz J.P.A."/>
            <person name="Leblanc O."/>
        </authorList>
    </citation>
    <scope>NUCLEOTIDE SEQUENCE [LARGE SCALE GENOMIC DNA]</scope>
    <source>
        <strain evidence="3">R1</strain>
        <tissue evidence="3">Leaf</tissue>
    </source>
</reference>
<dbReference type="GO" id="GO:0008270">
    <property type="term" value="F:zinc ion binding"/>
    <property type="evidence" value="ECO:0007669"/>
    <property type="project" value="UniProtKB-UniRule"/>
</dbReference>
<dbReference type="PANTHER" id="PTHR31669">
    <property type="entry name" value="PROTEIN FAR1-RELATED SEQUENCE 10-RELATED"/>
    <property type="match status" value="1"/>
</dbReference>
<feature type="domain" description="MULE transposase" evidence="2">
    <location>
        <begin position="59"/>
        <end position="152"/>
    </location>
</feature>
<gene>
    <name evidence="3" type="ORF">U9M48_037491</name>
</gene>
<organism evidence="3 4">
    <name type="scientific">Paspalum notatum var. saurae</name>
    <dbReference type="NCBI Taxonomy" id="547442"/>
    <lineage>
        <taxon>Eukaryota</taxon>
        <taxon>Viridiplantae</taxon>
        <taxon>Streptophyta</taxon>
        <taxon>Embryophyta</taxon>
        <taxon>Tracheophyta</taxon>
        <taxon>Spermatophyta</taxon>
        <taxon>Magnoliopsida</taxon>
        <taxon>Liliopsida</taxon>
        <taxon>Poales</taxon>
        <taxon>Poaceae</taxon>
        <taxon>PACMAD clade</taxon>
        <taxon>Panicoideae</taxon>
        <taxon>Andropogonodae</taxon>
        <taxon>Paspaleae</taxon>
        <taxon>Paspalinae</taxon>
        <taxon>Paspalum</taxon>
    </lineage>
</organism>
<comment type="similarity">
    <text evidence="1">Belongs to the FHY3/FAR1 family.</text>
</comment>
<dbReference type="EMBL" id="CP144752">
    <property type="protein sequence ID" value="WVZ91302.1"/>
    <property type="molecule type" value="Genomic_DNA"/>
</dbReference>
<evidence type="ECO:0000313" key="4">
    <source>
        <dbReference type="Proteomes" id="UP001341281"/>
    </source>
</evidence>
<dbReference type="PANTHER" id="PTHR31669:SF307">
    <property type="entry name" value="PROTEIN FAR1-RELATED SEQUENCE"/>
    <property type="match status" value="1"/>
</dbReference>